<keyword evidence="3 4" id="KW-0687">Ribonucleoprotein</keyword>
<comment type="caution">
    <text evidence="5">The sequence shown here is derived from an EMBL/GenBank/DDBJ whole genome shotgun (WGS) entry which is preliminary data.</text>
</comment>
<evidence type="ECO:0000313" key="6">
    <source>
        <dbReference type="Proteomes" id="UP000269945"/>
    </source>
</evidence>
<dbReference type="AlphaFoldDB" id="A0A9X9Q760"/>
<evidence type="ECO:0000256" key="2">
    <source>
        <dbReference type="ARBA" id="ARBA00022980"/>
    </source>
</evidence>
<dbReference type="EMBL" id="CYRY02043176">
    <property type="protein sequence ID" value="VCX37366.1"/>
    <property type="molecule type" value="Genomic_DNA"/>
</dbReference>
<evidence type="ECO:0000256" key="4">
    <source>
        <dbReference type="RuleBase" id="RU366057"/>
    </source>
</evidence>
<dbReference type="Pfam" id="PF03297">
    <property type="entry name" value="Ribosomal_S25"/>
    <property type="match status" value="1"/>
</dbReference>
<dbReference type="InterPro" id="IPR004977">
    <property type="entry name" value="Ribosomal_eS25"/>
</dbReference>
<protein>
    <recommendedName>
        <fullName evidence="4">40S ribosomal protein S25</fullName>
    </recommendedName>
</protein>
<keyword evidence="2 4" id="KW-0689">Ribosomal protein</keyword>
<comment type="similarity">
    <text evidence="1 4">Belongs to the eukaryotic ribosomal protein eS25 family.</text>
</comment>
<evidence type="ECO:0000313" key="5">
    <source>
        <dbReference type="EMBL" id="VCX37366.1"/>
    </source>
</evidence>
<dbReference type="GO" id="GO:1990904">
    <property type="term" value="C:ribonucleoprotein complex"/>
    <property type="evidence" value="ECO:0007669"/>
    <property type="project" value="UniProtKB-KW"/>
</dbReference>
<organism evidence="5 6">
    <name type="scientific">Gulo gulo</name>
    <name type="common">Wolverine</name>
    <name type="synonym">Gluton</name>
    <dbReference type="NCBI Taxonomy" id="48420"/>
    <lineage>
        <taxon>Eukaryota</taxon>
        <taxon>Metazoa</taxon>
        <taxon>Chordata</taxon>
        <taxon>Craniata</taxon>
        <taxon>Vertebrata</taxon>
        <taxon>Euteleostomi</taxon>
        <taxon>Mammalia</taxon>
        <taxon>Eutheria</taxon>
        <taxon>Laurasiatheria</taxon>
        <taxon>Carnivora</taxon>
        <taxon>Caniformia</taxon>
        <taxon>Musteloidea</taxon>
        <taxon>Mustelidae</taxon>
        <taxon>Guloninae</taxon>
        <taxon>Gulo</taxon>
    </lineage>
</organism>
<reference evidence="5 6" key="1">
    <citation type="submission" date="2018-10" db="EMBL/GenBank/DDBJ databases">
        <authorList>
            <person name="Ekblom R."/>
            <person name="Jareborg N."/>
        </authorList>
    </citation>
    <scope>NUCLEOTIDE SEQUENCE [LARGE SCALE GENOMIC DNA]</scope>
    <source>
        <tissue evidence="5">Muscle</tissue>
    </source>
</reference>
<gene>
    <name evidence="5" type="ORF">BN2614_LOCUS2</name>
</gene>
<dbReference type="PANTHER" id="PTHR12850">
    <property type="entry name" value="40S RIBOSOMAL PROTEIN S25"/>
    <property type="match status" value="1"/>
</dbReference>
<keyword evidence="6" id="KW-1185">Reference proteome</keyword>
<evidence type="ECO:0000256" key="3">
    <source>
        <dbReference type="ARBA" id="ARBA00023274"/>
    </source>
</evidence>
<dbReference type="GO" id="GO:0005840">
    <property type="term" value="C:ribosome"/>
    <property type="evidence" value="ECO:0007669"/>
    <property type="project" value="UniProtKB-KW"/>
</dbReference>
<dbReference type="Gene3D" id="3.30.63.20">
    <property type="match status" value="1"/>
</dbReference>
<accession>A0A9X9Q760</accession>
<dbReference type="Proteomes" id="UP000269945">
    <property type="component" value="Unassembled WGS sequence"/>
</dbReference>
<name>A0A9X9Q760_GULGU</name>
<evidence type="ECO:0000256" key="1">
    <source>
        <dbReference type="ARBA" id="ARBA00009106"/>
    </source>
</evidence>
<proteinExistence type="inferred from homology"/>
<sequence>ERKWPKGKVQNKFNNLDFFDKTTYDKLCKKVPNYTLITPAVVSERLKVQGSQTQAALQGLLGKDLLNWFQNIELKPKQPST</sequence>
<feature type="non-terminal residue" evidence="5">
    <location>
        <position position="1"/>
    </location>
</feature>